<protein>
    <submittedName>
        <fullName evidence="1">Uncharacterized protein</fullName>
    </submittedName>
</protein>
<gene>
    <name evidence="1" type="ORF">N7G274_004827</name>
</gene>
<accession>A0ABR4AG14</accession>
<reference evidence="1 2" key="1">
    <citation type="submission" date="2024-09" db="EMBL/GenBank/DDBJ databases">
        <title>Rethinking Asexuality: The Enigmatic Case of Functional Sexual Genes in Lepraria (Stereocaulaceae).</title>
        <authorList>
            <person name="Doellman M."/>
            <person name="Sun Y."/>
            <person name="Barcenas-Pena A."/>
            <person name="Lumbsch H.T."/>
            <person name="Grewe F."/>
        </authorList>
    </citation>
    <scope>NUCLEOTIDE SEQUENCE [LARGE SCALE GENOMIC DNA]</scope>
    <source>
        <strain evidence="1 2">Mercado 3170</strain>
    </source>
</reference>
<evidence type="ECO:0000313" key="2">
    <source>
        <dbReference type="Proteomes" id="UP001590950"/>
    </source>
</evidence>
<name>A0ABR4AG14_9LECA</name>
<evidence type="ECO:0000313" key="1">
    <source>
        <dbReference type="EMBL" id="KAL2042338.1"/>
    </source>
</evidence>
<sequence length="101" mass="11965">MPREKLCKHCDFQHRLSTIRNRETDGLFARILRENLVNPRAALYPSMLDVDLFHMTWEDEDQSMPKEVQHLSLPDLDLIFAETSKQRRGSSPKLGHRFMDR</sequence>
<proteinExistence type="predicted"/>
<comment type="caution">
    <text evidence="1">The sequence shown here is derived from an EMBL/GenBank/DDBJ whole genome shotgun (WGS) entry which is preliminary data.</text>
</comment>
<organism evidence="1 2">
    <name type="scientific">Stereocaulon virgatum</name>
    <dbReference type="NCBI Taxonomy" id="373712"/>
    <lineage>
        <taxon>Eukaryota</taxon>
        <taxon>Fungi</taxon>
        <taxon>Dikarya</taxon>
        <taxon>Ascomycota</taxon>
        <taxon>Pezizomycotina</taxon>
        <taxon>Lecanoromycetes</taxon>
        <taxon>OSLEUM clade</taxon>
        <taxon>Lecanoromycetidae</taxon>
        <taxon>Lecanorales</taxon>
        <taxon>Lecanorineae</taxon>
        <taxon>Stereocaulaceae</taxon>
        <taxon>Stereocaulon</taxon>
    </lineage>
</organism>
<keyword evidence="2" id="KW-1185">Reference proteome</keyword>
<dbReference type="Proteomes" id="UP001590950">
    <property type="component" value="Unassembled WGS sequence"/>
</dbReference>
<dbReference type="EMBL" id="JBEFKJ010000014">
    <property type="protein sequence ID" value="KAL2042338.1"/>
    <property type="molecule type" value="Genomic_DNA"/>
</dbReference>